<dbReference type="InterPro" id="IPR003533">
    <property type="entry name" value="Doublecortin_dom"/>
</dbReference>
<dbReference type="AlphaFoldDB" id="A0AAV2RC10"/>
<gene>
    <name evidence="3" type="ORF">MNOR_LOCUS23390</name>
</gene>
<feature type="compositionally biased region" description="Polar residues" evidence="1">
    <location>
        <begin position="43"/>
        <end position="53"/>
    </location>
</feature>
<dbReference type="PROSITE" id="PS50309">
    <property type="entry name" value="DC"/>
    <property type="match status" value="1"/>
</dbReference>
<feature type="non-terminal residue" evidence="3">
    <location>
        <position position="161"/>
    </location>
</feature>
<evidence type="ECO:0000313" key="4">
    <source>
        <dbReference type="Proteomes" id="UP001497623"/>
    </source>
</evidence>
<name>A0AAV2RC10_MEGNR</name>
<feature type="non-terminal residue" evidence="3">
    <location>
        <position position="1"/>
    </location>
</feature>
<sequence>FQNLGYGSQMPHWNPVANAIMEKTGNDRSTSPVVRDVTKKTSADSNKSGNSKPGSREGRTIKIINNLDQTQERSVLVNMKTIQSWEDVMLDMGQLLKLKGRPKLYTTWGQEVNSFSQFRNDFADTDTFYLSSTDARIAIGADGTNGIRKTPRSVQMDESKK</sequence>
<evidence type="ECO:0000256" key="1">
    <source>
        <dbReference type="SAM" id="MobiDB-lite"/>
    </source>
</evidence>
<dbReference type="EMBL" id="CAXKWB010020564">
    <property type="protein sequence ID" value="CAL4122668.1"/>
    <property type="molecule type" value="Genomic_DNA"/>
</dbReference>
<feature type="region of interest" description="Disordered" evidence="1">
    <location>
        <begin position="24"/>
        <end position="65"/>
    </location>
</feature>
<evidence type="ECO:0000259" key="2">
    <source>
        <dbReference type="PROSITE" id="PS50309"/>
    </source>
</evidence>
<protein>
    <recommendedName>
        <fullName evidence="2">Doublecortin domain-containing protein</fullName>
    </recommendedName>
</protein>
<organism evidence="3 4">
    <name type="scientific">Meganyctiphanes norvegica</name>
    <name type="common">Northern krill</name>
    <name type="synonym">Thysanopoda norvegica</name>
    <dbReference type="NCBI Taxonomy" id="48144"/>
    <lineage>
        <taxon>Eukaryota</taxon>
        <taxon>Metazoa</taxon>
        <taxon>Ecdysozoa</taxon>
        <taxon>Arthropoda</taxon>
        <taxon>Crustacea</taxon>
        <taxon>Multicrustacea</taxon>
        <taxon>Malacostraca</taxon>
        <taxon>Eumalacostraca</taxon>
        <taxon>Eucarida</taxon>
        <taxon>Euphausiacea</taxon>
        <taxon>Euphausiidae</taxon>
        <taxon>Meganyctiphanes</taxon>
    </lineage>
</organism>
<evidence type="ECO:0000313" key="3">
    <source>
        <dbReference type="EMBL" id="CAL4122668.1"/>
    </source>
</evidence>
<proteinExistence type="predicted"/>
<feature type="domain" description="Doublecortin" evidence="2">
    <location>
        <begin position="59"/>
        <end position="142"/>
    </location>
</feature>
<reference evidence="3 4" key="1">
    <citation type="submission" date="2024-05" db="EMBL/GenBank/DDBJ databases">
        <authorList>
            <person name="Wallberg A."/>
        </authorList>
    </citation>
    <scope>NUCLEOTIDE SEQUENCE [LARGE SCALE GENOMIC DNA]</scope>
</reference>
<dbReference type="GO" id="GO:0035556">
    <property type="term" value="P:intracellular signal transduction"/>
    <property type="evidence" value="ECO:0007669"/>
    <property type="project" value="InterPro"/>
</dbReference>
<dbReference type="SUPFAM" id="SSF89837">
    <property type="entry name" value="Doublecortin (DC)"/>
    <property type="match status" value="1"/>
</dbReference>
<accession>A0AAV2RC10</accession>
<keyword evidence="4" id="KW-1185">Reference proteome</keyword>
<comment type="caution">
    <text evidence="3">The sequence shown here is derived from an EMBL/GenBank/DDBJ whole genome shotgun (WGS) entry which is preliminary data.</text>
</comment>
<dbReference type="InterPro" id="IPR036572">
    <property type="entry name" value="Doublecortin_dom_sf"/>
</dbReference>
<dbReference type="Gene3D" id="3.10.20.230">
    <property type="entry name" value="Doublecortin domain"/>
    <property type="match status" value="1"/>
</dbReference>
<dbReference type="Proteomes" id="UP001497623">
    <property type="component" value="Unassembled WGS sequence"/>
</dbReference>